<evidence type="ECO:0000256" key="10">
    <source>
        <dbReference type="RuleBase" id="RU361153"/>
    </source>
</evidence>
<accession>A0ABR3GJD3</accession>
<evidence type="ECO:0000256" key="6">
    <source>
        <dbReference type="ARBA" id="ARBA00023295"/>
    </source>
</evidence>
<evidence type="ECO:0000256" key="1">
    <source>
        <dbReference type="ARBA" id="ARBA00004613"/>
    </source>
</evidence>
<evidence type="ECO:0000313" key="14">
    <source>
        <dbReference type="Proteomes" id="UP001447188"/>
    </source>
</evidence>
<evidence type="ECO:0000256" key="8">
    <source>
        <dbReference type="ARBA" id="ARBA00036824"/>
    </source>
</evidence>
<dbReference type="Gene3D" id="3.20.20.80">
    <property type="entry name" value="Glycosidases"/>
    <property type="match status" value="1"/>
</dbReference>
<dbReference type="Proteomes" id="UP001447188">
    <property type="component" value="Unassembled WGS sequence"/>
</dbReference>
<evidence type="ECO:0000256" key="5">
    <source>
        <dbReference type="ARBA" id="ARBA00022801"/>
    </source>
</evidence>
<dbReference type="InterPro" id="IPR017853">
    <property type="entry name" value="GH"/>
</dbReference>
<comment type="similarity">
    <text evidence="2 10">Belongs to the glycosyl hydrolase 5 (cellulase A) family.</text>
</comment>
<feature type="domain" description="Glycoside hydrolase family 5" evidence="12">
    <location>
        <begin position="87"/>
        <end position="275"/>
    </location>
</feature>
<comment type="caution">
    <text evidence="13">The sequence shown here is derived from an EMBL/GenBank/DDBJ whole genome shotgun (WGS) entry which is preliminary data.</text>
</comment>
<evidence type="ECO:0000259" key="12">
    <source>
        <dbReference type="Pfam" id="PF00150"/>
    </source>
</evidence>
<keyword evidence="14" id="KW-1185">Reference proteome</keyword>
<keyword evidence="3" id="KW-0964">Secreted</keyword>
<feature type="signal peptide" evidence="11">
    <location>
        <begin position="1"/>
        <end position="21"/>
    </location>
</feature>
<keyword evidence="5 10" id="KW-0378">Hydrolase</keyword>
<comment type="catalytic activity">
    <reaction evidence="8">
        <text>Successive hydrolysis of beta-D-glucose units from the non-reducing ends of (1-&gt;3)-beta-D-glucans, releasing alpha-glucose.</text>
        <dbReference type="EC" id="3.2.1.58"/>
    </reaction>
</comment>
<evidence type="ECO:0000313" key="13">
    <source>
        <dbReference type="EMBL" id="KAL0635651.1"/>
    </source>
</evidence>
<proteinExistence type="inferred from homology"/>
<dbReference type="InterPro" id="IPR001547">
    <property type="entry name" value="Glyco_hydro_5"/>
</dbReference>
<keyword evidence="7" id="KW-0961">Cell wall biogenesis/degradation</keyword>
<keyword evidence="4 11" id="KW-0732">Signal</keyword>
<evidence type="ECO:0000256" key="7">
    <source>
        <dbReference type="ARBA" id="ARBA00023316"/>
    </source>
</evidence>
<evidence type="ECO:0000256" key="9">
    <source>
        <dbReference type="ARBA" id="ARBA00038929"/>
    </source>
</evidence>
<dbReference type="InterPro" id="IPR050386">
    <property type="entry name" value="Glycosyl_hydrolase_5"/>
</dbReference>
<gene>
    <name evidence="13" type="ORF">Q9L58_005377</name>
</gene>
<dbReference type="PANTHER" id="PTHR31297">
    <property type="entry name" value="GLUCAN ENDO-1,6-BETA-GLUCOSIDASE B"/>
    <property type="match status" value="1"/>
</dbReference>
<dbReference type="Pfam" id="PF00150">
    <property type="entry name" value="Cellulase"/>
    <property type="match status" value="1"/>
</dbReference>
<dbReference type="EC" id="3.2.1.58" evidence="9"/>
<comment type="subcellular location">
    <subcellularLocation>
        <location evidence="1">Secreted</location>
    </subcellularLocation>
</comment>
<keyword evidence="6 10" id="KW-0326">Glycosidase</keyword>
<evidence type="ECO:0000256" key="4">
    <source>
        <dbReference type="ARBA" id="ARBA00022729"/>
    </source>
</evidence>
<name>A0ABR3GJD3_9PEZI</name>
<protein>
    <recommendedName>
        <fullName evidence="9">glucan 1,3-beta-glucosidase</fullName>
        <ecNumber evidence="9">3.2.1.58</ecNumber>
    </recommendedName>
</protein>
<reference evidence="13 14" key="1">
    <citation type="submission" date="2024-02" db="EMBL/GenBank/DDBJ databases">
        <title>Discinaceae phylogenomics.</title>
        <authorList>
            <person name="Dirks A.C."/>
            <person name="James T.Y."/>
        </authorList>
    </citation>
    <scope>NUCLEOTIDE SEQUENCE [LARGE SCALE GENOMIC DNA]</scope>
    <source>
        <strain evidence="13 14">ACD0624</strain>
    </source>
</reference>
<dbReference type="PANTHER" id="PTHR31297:SF1">
    <property type="entry name" value="GLUCAN 1,3-BETA-GLUCOSIDASE I_II-RELATED"/>
    <property type="match status" value="1"/>
</dbReference>
<dbReference type="EMBL" id="JBBBZM010000065">
    <property type="protein sequence ID" value="KAL0635651.1"/>
    <property type="molecule type" value="Genomic_DNA"/>
</dbReference>
<feature type="chain" id="PRO_5045044734" description="glucan 1,3-beta-glucosidase" evidence="11">
    <location>
        <begin position="22"/>
        <end position="363"/>
    </location>
</feature>
<dbReference type="SUPFAM" id="SSF51445">
    <property type="entry name" value="(Trans)glycosidases"/>
    <property type="match status" value="1"/>
</dbReference>
<organism evidence="13 14">
    <name type="scientific">Discina gigas</name>
    <dbReference type="NCBI Taxonomy" id="1032678"/>
    <lineage>
        <taxon>Eukaryota</taxon>
        <taxon>Fungi</taxon>
        <taxon>Dikarya</taxon>
        <taxon>Ascomycota</taxon>
        <taxon>Pezizomycotina</taxon>
        <taxon>Pezizomycetes</taxon>
        <taxon>Pezizales</taxon>
        <taxon>Discinaceae</taxon>
        <taxon>Discina</taxon>
    </lineage>
</organism>
<evidence type="ECO:0000256" key="3">
    <source>
        <dbReference type="ARBA" id="ARBA00022525"/>
    </source>
</evidence>
<sequence length="363" mass="40108">MINLKGLFLLIAVFIVAGIDAAAFSKESLRERALTFNYGGVKVRGVNLGGWLVLEPWITPSIFDSVPGAIDEYTLCSNLGLAACQSKLSAHWDTFITESDFHQIAAAGMNHVRIPIGHWGVKPYAPYAFGQLEYLNRAITWARAAGLKVWIDLHGAPGSQNGFDNSGWRDHLEWQNGNNVQLTVEVIWELANRYARGGDNDVVTAIEVLNEPMGPRLDINRIKQFWKDGWGAIREISDIAVVIGDAFYDPGYWNGFMTNGFSHVILDTHHYEVFNDGQLSLSTQDHINSACGFGRMLRGLDKWTVTGEWSAARTDCTKYLNGIGRGARWEGKLEGSSYHGNCGNRLSGSTSAYSAQDRSDSKA</sequence>
<evidence type="ECO:0000256" key="2">
    <source>
        <dbReference type="ARBA" id="ARBA00005641"/>
    </source>
</evidence>
<evidence type="ECO:0000256" key="11">
    <source>
        <dbReference type="SAM" id="SignalP"/>
    </source>
</evidence>